<evidence type="ECO:0000313" key="2">
    <source>
        <dbReference type="Proteomes" id="UP000195402"/>
    </source>
</evidence>
<proteinExistence type="predicted"/>
<name>A0A200Q531_MACCD</name>
<comment type="caution">
    <text evidence="1">The sequence shown here is derived from an EMBL/GenBank/DDBJ whole genome shotgun (WGS) entry which is preliminary data.</text>
</comment>
<evidence type="ECO:0008006" key="3">
    <source>
        <dbReference type="Google" id="ProtNLM"/>
    </source>
</evidence>
<dbReference type="EMBL" id="MVGT01003111">
    <property type="protein sequence ID" value="OVA05558.1"/>
    <property type="molecule type" value="Genomic_DNA"/>
</dbReference>
<protein>
    <recommendedName>
        <fullName evidence="3">RNase H type-1 domain-containing protein</fullName>
    </recommendedName>
</protein>
<dbReference type="PANTHER" id="PTHR47074:SF75">
    <property type="entry name" value="RNASE H TYPE-1 DOMAIN-CONTAINING PROTEIN"/>
    <property type="match status" value="1"/>
</dbReference>
<reference evidence="1 2" key="1">
    <citation type="journal article" date="2017" name="Mol. Plant">
        <title>The Genome of Medicinal Plant Macleaya cordata Provides New Insights into Benzylisoquinoline Alkaloids Metabolism.</title>
        <authorList>
            <person name="Liu X."/>
            <person name="Liu Y."/>
            <person name="Huang P."/>
            <person name="Ma Y."/>
            <person name="Qing Z."/>
            <person name="Tang Q."/>
            <person name="Cao H."/>
            <person name="Cheng P."/>
            <person name="Zheng Y."/>
            <person name="Yuan Z."/>
            <person name="Zhou Y."/>
            <person name="Liu J."/>
            <person name="Tang Z."/>
            <person name="Zhuo Y."/>
            <person name="Zhang Y."/>
            <person name="Yu L."/>
            <person name="Huang J."/>
            <person name="Yang P."/>
            <person name="Peng Q."/>
            <person name="Zhang J."/>
            <person name="Jiang W."/>
            <person name="Zhang Z."/>
            <person name="Lin K."/>
            <person name="Ro D.K."/>
            <person name="Chen X."/>
            <person name="Xiong X."/>
            <person name="Shang Y."/>
            <person name="Huang S."/>
            <person name="Zeng J."/>
        </authorList>
    </citation>
    <scope>NUCLEOTIDE SEQUENCE [LARGE SCALE GENOMIC DNA]</scope>
    <source>
        <strain evidence="2">cv. BLH2017</strain>
        <tissue evidence="1">Root</tissue>
    </source>
</reference>
<keyword evidence="2" id="KW-1185">Reference proteome</keyword>
<dbReference type="InterPro" id="IPR052929">
    <property type="entry name" value="RNase_H-like_EbsB-rel"/>
</dbReference>
<sequence>MSWYPPPFGLYYLNVDGARSEDGFCAGGGVIRDATGVLVATFSHFYVEGPVPLAETKALLLDELRLCRDDLGIQTVTTQ</sequence>
<dbReference type="OrthoDB" id="1752183at2759"/>
<gene>
    <name evidence="1" type="ORF">BVC80_8995g10</name>
</gene>
<evidence type="ECO:0000313" key="1">
    <source>
        <dbReference type="EMBL" id="OVA05558.1"/>
    </source>
</evidence>
<dbReference type="AlphaFoldDB" id="A0A200Q531"/>
<organism evidence="1 2">
    <name type="scientific">Macleaya cordata</name>
    <name type="common">Five-seeded plume-poppy</name>
    <name type="synonym">Bocconia cordata</name>
    <dbReference type="NCBI Taxonomy" id="56857"/>
    <lineage>
        <taxon>Eukaryota</taxon>
        <taxon>Viridiplantae</taxon>
        <taxon>Streptophyta</taxon>
        <taxon>Embryophyta</taxon>
        <taxon>Tracheophyta</taxon>
        <taxon>Spermatophyta</taxon>
        <taxon>Magnoliopsida</taxon>
        <taxon>Ranunculales</taxon>
        <taxon>Papaveraceae</taxon>
        <taxon>Papaveroideae</taxon>
        <taxon>Macleaya</taxon>
    </lineage>
</organism>
<dbReference type="InParanoid" id="A0A200Q531"/>
<accession>A0A200Q531</accession>
<dbReference type="PANTHER" id="PTHR47074">
    <property type="entry name" value="BNAC02G40300D PROTEIN"/>
    <property type="match status" value="1"/>
</dbReference>
<dbReference type="Proteomes" id="UP000195402">
    <property type="component" value="Unassembled WGS sequence"/>
</dbReference>